<dbReference type="GO" id="GO:0006412">
    <property type="term" value="P:translation"/>
    <property type="evidence" value="ECO:0007669"/>
    <property type="project" value="UniProtKB-UniRule"/>
</dbReference>
<proteinExistence type="inferred from homology"/>
<dbReference type="EMBL" id="AP025314">
    <property type="protein sequence ID" value="BDD08123.1"/>
    <property type="molecule type" value="Genomic_DNA"/>
</dbReference>
<dbReference type="PANTHER" id="PTHR21569:SF1">
    <property type="entry name" value="SMALL RIBOSOMAL SUBUNIT PROTEIN US9M"/>
    <property type="match status" value="1"/>
</dbReference>
<sequence>MEVINTIGRRKTSVARLYMTPGNGEIVVNKRPLETYFPFEILRTVVKQPLAIAEALESYDIKVTVDGGGFKGQAEAIRLAVARALVEVDAEVRPALKKEGFLTRDPRMVERKKYGRRKARRRFQFSKR</sequence>
<dbReference type="PROSITE" id="PS00360">
    <property type="entry name" value="RIBOSOMAL_S9"/>
    <property type="match status" value="1"/>
</dbReference>
<evidence type="ECO:0000256" key="2">
    <source>
        <dbReference type="ARBA" id="ARBA00022980"/>
    </source>
</evidence>
<dbReference type="KEGG" id="fax:FUAX_05550"/>
<dbReference type="SUPFAM" id="SSF54211">
    <property type="entry name" value="Ribosomal protein S5 domain 2-like"/>
    <property type="match status" value="1"/>
</dbReference>
<dbReference type="AlphaFoldDB" id="A0AAU9CX00"/>
<dbReference type="InterPro" id="IPR020574">
    <property type="entry name" value="Ribosomal_uS9_CS"/>
</dbReference>
<dbReference type="GO" id="GO:0003723">
    <property type="term" value="F:RNA binding"/>
    <property type="evidence" value="ECO:0007669"/>
    <property type="project" value="TreeGrafter"/>
</dbReference>
<organism evidence="7 8">
    <name type="scientific">Fulvitalea axinellae</name>
    <dbReference type="NCBI Taxonomy" id="1182444"/>
    <lineage>
        <taxon>Bacteria</taxon>
        <taxon>Pseudomonadati</taxon>
        <taxon>Bacteroidota</taxon>
        <taxon>Cytophagia</taxon>
        <taxon>Cytophagales</taxon>
        <taxon>Persicobacteraceae</taxon>
        <taxon>Fulvitalea</taxon>
    </lineage>
</organism>
<dbReference type="HAMAP" id="MF_00532_B">
    <property type="entry name" value="Ribosomal_uS9_B"/>
    <property type="match status" value="1"/>
</dbReference>
<keyword evidence="2 5" id="KW-0689">Ribosomal protein</keyword>
<name>A0AAU9CX00_9BACT</name>
<dbReference type="GO" id="GO:0022627">
    <property type="term" value="C:cytosolic small ribosomal subunit"/>
    <property type="evidence" value="ECO:0007669"/>
    <property type="project" value="TreeGrafter"/>
</dbReference>
<evidence type="ECO:0000256" key="4">
    <source>
        <dbReference type="ARBA" id="ARBA00035259"/>
    </source>
</evidence>
<evidence type="ECO:0000256" key="6">
    <source>
        <dbReference type="RuleBase" id="RU003815"/>
    </source>
</evidence>
<gene>
    <name evidence="5 7" type="primary">rpsI</name>
    <name evidence="7" type="ORF">FUAX_05550</name>
</gene>
<reference evidence="7 8" key="1">
    <citation type="submission" date="2021-12" db="EMBL/GenBank/DDBJ databases">
        <title>Genome sequencing of bacteria with rrn-lacking chromosome and rrn-plasmid.</title>
        <authorList>
            <person name="Anda M."/>
            <person name="Iwasaki W."/>
        </authorList>
    </citation>
    <scope>NUCLEOTIDE SEQUENCE [LARGE SCALE GENOMIC DNA]</scope>
    <source>
        <strain evidence="7 8">DSM 100852</strain>
    </source>
</reference>
<dbReference type="PANTHER" id="PTHR21569">
    <property type="entry name" value="RIBOSOMAL PROTEIN S9"/>
    <property type="match status" value="1"/>
</dbReference>
<dbReference type="Gene3D" id="3.30.230.10">
    <property type="match status" value="1"/>
</dbReference>
<dbReference type="Pfam" id="PF00380">
    <property type="entry name" value="Ribosomal_S9"/>
    <property type="match status" value="1"/>
</dbReference>
<evidence type="ECO:0000256" key="1">
    <source>
        <dbReference type="ARBA" id="ARBA00005251"/>
    </source>
</evidence>
<accession>A0AAU9CX00</accession>
<protein>
    <recommendedName>
        <fullName evidence="4 5">Small ribosomal subunit protein uS9</fullName>
    </recommendedName>
</protein>
<evidence type="ECO:0000256" key="5">
    <source>
        <dbReference type="HAMAP-Rule" id="MF_00532"/>
    </source>
</evidence>
<evidence type="ECO:0000313" key="7">
    <source>
        <dbReference type="EMBL" id="BDD08123.1"/>
    </source>
</evidence>
<comment type="similarity">
    <text evidence="1 5 6">Belongs to the universal ribosomal protein uS9 family.</text>
</comment>
<dbReference type="Proteomes" id="UP001348817">
    <property type="component" value="Chromosome"/>
</dbReference>
<keyword evidence="3 5" id="KW-0687">Ribonucleoprotein</keyword>
<dbReference type="FunFam" id="3.30.230.10:FF:000001">
    <property type="entry name" value="30S ribosomal protein S9"/>
    <property type="match status" value="1"/>
</dbReference>
<dbReference type="InterPro" id="IPR014721">
    <property type="entry name" value="Ribsml_uS5_D2-typ_fold_subgr"/>
</dbReference>
<dbReference type="InterPro" id="IPR020568">
    <property type="entry name" value="Ribosomal_Su5_D2-typ_SF"/>
</dbReference>
<evidence type="ECO:0000313" key="8">
    <source>
        <dbReference type="Proteomes" id="UP001348817"/>
    </source>
</evidence>
<dbReference type="NCBIfam" id="NF001099">
    <property type="entry name" value="PRK00132.1"/>
    <property type="match status" value="1"/>
</dbReference>
<dbReference type="GO" id="GO:0003735">
    <property type="term" value="F:structural constituent of ribosome"/>
    <property type="evidence" value="ECO:0007669"/>
    <property type="project" value="InterPro"/>
</dbReference>
<keyword evidence="8" id="KW-1185">Reference proteome</keyword>
<evidence type="ECO:0000256" key="3">
    <source>
        <dbReference type="ARBA" id="ARBA00023274"/>
    </source>
</evidence>
<dbReference type="InterPro" id="IPR000754">
    <property type="entry name" value="Ribosomal_uS9"/>
</dbReference>
<dbReference type="RefSeq" id="WP_338393399.1">
    <property type="nucleotide sequence ID" value="NZ_AP025314.1"/>
</dbReference>
<dbReference type="InterPro" id="IPR023035">
    <property type="entry name" value="Ribosomal_uS9_bac/plastid"/>
</dbReference>